<dbReference type="Proteomes" id="UP000658131">
    <property type="component" value="Unassembled WGS sequence"/>
</dbReference>
<dbReference type="GO" id="GO:0005524">
    <property type="term" value="F:ATP binding"/>
    <property type="evidence" value="ECO:0007669"/>
    <property type="project" value="UniProtKB-KW"/>
</dbReference>
<protein>
    <submittedName>
        <fullName evidence="1">ATP-binding protein</fullName>
    </submittedName>
</protein>
<accession>A0ABR7NH76</accession>
<dbReference type="RefSeq" id="WP_093371603.1">
    <property type="nucleotide sequence ID" value="NZ_JACRTB010000006.1"/>
</dbReference>
<dbReference type="InterPro" id="IPR027417">
    <property type="entry name" value="P-loop_NTPase"/>
</dbReference>
<dbReference type="SUPFAM" id="SSF52540">
    <property type="entry name" value="P-loop containing nucleoside triphosphate hydrolases"/>
    <property type="match status" value="1"/>
</dbReference>
<proteinExistence type="predicted"/>
<reference evidence="1 2" key="1">
    <citation type="submission" date="2020-08" db="EMBL/GenBank/DDBJ databases">
        <title>Genome public.</title>
        <authorList>
            <person name="Liu C."/>
            <person name="Sun Q."/>
        </authorList>
    </citation>
    <scope>NUCLEOTIDE SEQUENCE [LARGE SCALE GENOMIC DNA]</scope>
    <source>
        <strain evidence="1 2">BX1</strain>
    </source>
</reference>
<name>A0ABR7NH76_9FIRM</name>
<dbReference type="EMBL" id="JACRTB010000006">
    <property type="protein sequence ID" value="MBC8575654.1"/>
    <property type="molecule type" value="Genomic_DNA"/>
</dbReference>
<gene>
    <name evidence="1" type="ORF">H8717_04405</name>
</gene>
<evidence type="ECO:0000313" key="1">
    <source>
        <dbReference type="EMBL" id="MBC8575654.1"/>
    </source>
</evidence>
<keyword evidence="1" id="KW-0067">ATP-binding</keyword>
<keyword evidence="1" id="KW-0547">Nucleotide-binding</keyword>
<evidence type="ECO:0000313" key="2">
    <source>
        <dbReference type="Proteomes" id="UP000658131"/>
    </source>
</evidence>
<sequence>MIKLIVGHKGSGKTKTMIQMANDAVKTSNGNVVCVEKGIQLNYDLNYQIRLVDIDQYGVNEYNALLGFLCGLMAGNYDITDIFVDATFKICGKDPEKFADMVERLYKLTSANGLTVVFTVSCEPEEVPERIRKYQI</sequence>
<keyword evidence="2" id="KW-1185">Reference proteome</keyword>
<comment type="caution">
    <text evidence="1">The sequence shown here is derived from an EMBL/GenBank/DDBJ whole genome shotgun (WGS) entry which is preliminary data.</text>
</comment>
<organism evidence="1 2">
    <name type="scientific">Yanshouia hominis</name>
    <dbReference type="NCBI Taxonomy" id="2763673"/>
    <lineage>
        <taxon>Bacteria</taxon>
        <taxon>Bacillati</taxon>
        <taxon>Bacillota</taxon>
        <taxon>Clostridia</taxon>
        <taxon>Eubacteriales</taxon>
        <taxon>Oscillospiraceae</taxon>
        <taxon>Yanshouia</taxon>
    </lineage>
</organism>